<feature type="transmembrane region" description="Helical" evidence="7">
    <location>
        <begin position="936"/>
        <end position="959"/>
    </location>
</feature>
<dbReference type="InterPro" id="IPR003593">
    <property type="entry name" value="AAA+_ATPase"/>
</dbReference>
<name>A0A8B0MFF7_EURAF</name>
<dbReference type="PANTHER" id="PTHR19229">
    <property type="entry name" value="ATP-BINDING CASSETTE TRANSPORTER SUBFAMILY A ABCA"/>
    <property type="match status" value="1"/>
</dbReference>
<feature type="transmembrane region" description="Helical" evidence="7">
    <location>
        <begin position="482"/>
        <end position="502"/>
    </location>
</feature>
<dbReference type="InterPro" id="IPR017871">
    <property type="entry name" value="ABC_transporter-like_CS"/>
</dbReference>
<feature type="domain" description="ABC transporter" evidence="8">
    <location>
        <begin position="565"/>
        <end position="799"/>
    </location>
</feature>
<keyword evidence="5 7" id="KW-1133">Transmembrane helix</keyword>
<dbReference type="InterPro" id="IPR003439">
    <property type="entry name" value="ABC_transporter-like_ATP-bd"/>
</dbReference>
<dbReference type="GO" id="GO:0005319">
    <property type="term" value="F:lipid transporter activity"/>
    <property type="evidence" value="ECO:0007669"/>
    <property type="project" value="TreeGrafter"/>
</dbReference>
<dbReference type="PANTHER" id="PTHR19229:SF250">
    <property type="entry name" value="ABC TRANSPORTER DOMAIN-CONTAINING PROTEIN-RELATED"/>
    <property type="match status" value="1"/>
</dbReference>
<feature type="transmembrane region" description="Helical" evidence="7">
    <location>
        <begin position="1280"/>
        <end position="1300"/>
    </location>
</feature>
<dbReference type="InterPro" id="IPR026082">
    <property type="entry name" value="ABCA"/>
</dbReference>
<dbReference type="GO" id="GO:0016887">
    <property type="term" value="F:ATP hydrolysis activity"/>
    <property type="evidence" value="ECO:0007669"/>
    <property type="project" value="InterPro"/>
</dbReference>
<keyword evidence="6 7" id="KW-0472">Membrane</keyword>
<evidence type="ECO:0000256" key="6">
    <source>
        <dbReference type="ARBA" id="ARBA00023136"/>
    </source>
</evidence>
<dbReference type="InterPro" id="IPR013525">
    <property type="entry name" value="ABC2_TM"/>
</dbReference>
<feature type="transmembrane region" description="Helical" evidence="7">
    <location>
        <begin position="1125"/>
        <end position="1146"/>
    </location>
</feature>
<evidence type="ECO:0000313" key="9">
    <source>
        <dbReference type="EMBL" id="QTW43693.1"/>
    </source>
</evidence>
<reference evidence="9" key="1">
    <citation type="submission" date="2020-10" db="EMBL/GenBank/DDBJ databases">
        <authorList>
            <person name="Kim D.-H."/>
        </authorList>
    </citation>
    <scope>NUCLEOTIDE SEQUENCE</scope>
</reference>
<evidence type="ECO:0000256" key="5">
    <source>
        <dbReference type="ARBA" id="ARBA00022989"/>
    </source>
</evidence>
<dbReference type="GO" id="GO:0140359">
    <property type="term" value="F:ABC-type transporter activity"/>
    <property type="evidence" value="ECO:0007669"/>
    <property type="project" value="InterPro"/>
</dbReference>
<organism evidence="9">
    <name type="scientific">Eurytemora affinis</name>
    <name type="common">Copepod</name>
    <name type="synonym">Temora affinis</name>
    <dbReference type="NCBI Taxonomy" id="88015"/>
    <lineage>
        <taxon>Eukaryota</taxon>
        <taxon>Metazoa</taxon>
        <taxon>Ecdysozoa</taxon>
        <taxon>Arthropoda</taxon>
        <taxon>Crustacea</taxon>
        <taxon>Multicrustacea</taxon>
        <taxon>Hexanauplia</taxon>
        <taxon>Copepoda</taxon>
        <taxon>Calanoida</taxon>
        <taxon>Temoridae</taxon>
        <taxon>Eurytemora</taxon>
    </lineage>
</organism>
<dbReference type="GO" id="GO:0005524">
    <property type="term" value="F:ATP binding"/>
    <property type="evidence" value="ECO:0007669"/>
    <property type="project" value="UniProtKB-KW"/>
</dbReference>
<dbReference type="Pfam" id="PF12698">
    <property type="entry name" value="ABC2_membrane_3"/>
    <property type="match status" value="2"/>
</dbReference>
<feature type="transmembrane region" description="Helical" evidence="7">
    <location>
        <begin position="333"/>
        <end position="356"/>
    </location>
</feature>
<keyword evidence="3" id="KW-0547">Nucleotide-binding</keyword>
<evidence type="ECO:0000256" key="7">
    <source>
        <dbReference type="SAM" id="Phobius"/>
    </source>
</evidence>
<dbReference type="OrthoDB" id="10255969at2759"/>
<feature type="domain" description="ABC transporter" evidence="8">
    <location>
        <begin position="1457"/>
        <end position="1692"/>
    </location>
</feature>
<evidence type="ECO:0000259" key="8">
    <source>
        <dbReference type="PROSITE" id="PS50893"/>
    </source>
</evidence>
<dbReference type="PROSITE" id="PS50893">
    <property type="entry name" value="ABC_TRANSPORTER_2"/>
    <property type="match status" value="2"/>
</dbReference>
<proteinExistence type="evidence at transcript level"/>
<dbReference type="PROSITE" id="PS00211">
    <property type="entry name" value="ABC_TRANSPORTER_1"/>
    <property type="match status" value="2"/>
</dbReference>
<dbReference type="Pfam" id="PF23321">
    <property type="entry name" value="R1_ABCA1"/>
    <property type="match status" value="1"/>
</dbReference>
<dbReference type="FunFam" id="3.40.50.300:FF:000933">
    <property type="entry name" value="ABC transporter A family member 7"/>
    <property type="match status" value="1"/>
</dbReference>
<feature type="transmembrane region" description="Helical" evidence="7">
    <location>
        <begin position="24"/>
        <end position="45"/>
    </location>
</feature>
<feature type="transmembrane region" description="Helical" evidence="7">
    <location>
        <begin position="1167"/>
        <end position="1194"/>
    </location>
</feature>
<feature type="transmembrane region" description="Helical" evidence="7">
    <location>
        <begin position="1239"/>
        <end position="1260"/>
    </location>
</feature>
<dbReference type="EMBL" id="MW149393">
    <property type="protein sequence ID" value="QTW43693.1"/>
    <property type="molecule type" value="mRNA"/>
</dbReference>
<dbReference type="InterPro" id="IPR056264">
    <property type="entry name" value="R2_ABCA1-4-like"/>
</dbReference>
<feature type="transmembrane region" description="Helical" evidence="7">
    <location>
        <begin position="368"/>
        <end position="392"/>
    </location>
</feature>
<evidence type="ECO:0000256" key="3">
    <source>
        <dbReference type="ARBA" id="ARBA00022741"/>
    </source>
</evidence>
<evidence type="ECO:0000256" key="2">
    <source>
        <dbReference type="ARBA" id="ARBA00022692"/>
    </source>
</evidence>
<dbReference type="SUPFAM" id="SSF52540">
    <property type="entry name" value="P-loop containing nucleoside triphosphate hydrolases"/>
    <property type="match status" value="2"/>
</dbReference>
<keyword evidence="2 7" id="KW-0812">Transmembrane</keyword>
<evidence type="ECO:0000256" key="4">
    <source>
        <dbReference type="ARBA" id="ARBA00022840"/>
    </source>
</evidence>
<dbReference type="Pfam" id="PF00005">
    <property type="entry name" value="ABC_tran"/>
    <property type="match status" value="2"/>
</dbReference>
<feature type="transmembrane region" description="Helical" evidence="7">
    <location>
        <begin position="398"/>
        <end position="416"/>
    </location>
</feature>
<evidence type="ECO:0000256" key="1">
    <source>
        <dbReference type="ARBA" id="ARBA00004141"/>
    </source>
</evidence>
<dbReference type="InterPro" id="IPR027417">
    <property type="entry name" value="P-loop_NTPase"/>
</dbReference>
<dbReference type="FunFam" id="3.40.50.300:FF:002470">
    <property type="entry name" value="ABC transporter, putative"/>
    <property type="match status" value="1"/>
</dbReference>
<dbReference type="GO" id="GO:0016020">
    <property type="term" value="C:membrane"/>
    <property type="evidence" value="ECO:0007669"/>
    <property type="project" value="UniProtKB-SubCell"/>
</dbReference>
<keyword evidence="4" id="KW-0067">ATP-binding</keyword>
<feature type="transmembrane region" description="Helical" evidence="7">
    <location>
        <begin position="282"/>
        <end position="302"/>
    </location>
</feature>
<comment type="subcellular location">
    <subcellularLocation>
        <location evidence="1">Membrane</location>
        <topology evidence="1">Multi-pass membrane protein</topology>
    </subcellularLocation>
</comment>
<protein>
    <submittedName>
        <fullName evidence="9">ABCA3</fullName>
    </submittedName>
</protein>
<dbReference type="CDD" id="cd03263">
    <property type="entry name" value="ABC_subfamily_A"/>
    <property type="match status" value="2"/>
</dbReference>
<dbReference type="SMART" id="SM00382">
    <property type="entry name" value="AAA"/>
    <property type="match status" value="2"/>
</dbReference>
<feature type="transmembrane region" description="Helical" evidence="7">
    <location>
        <begin position="1206"/>
        <end position="1227"/>
    </location>
</feature>
<accession>A0A8B0MFF7</accession>
<dbReference type="Gene3D" id="3.40.50.300">
    <property type="entry name" value="P-loop containing nucleotide triphosphate hydrolases"/>
    <property type="match status" value="2"/>
</dbReference>
<sequence length="1782" mass="198467">MGKNNLFRKFFILMWKTVLGKKRHWIGTVLEIIVPAVLFCALVALRTEGGAAFEPEPHNASSEATVFLPLQYCLGFQGNQLGLNSRNSSKYQLLYYPENEETKTLMTRLELRLNITLNPLCSSYSGGMFNITKSTFSVLPVSSQEEIETVTAASSVTGNSDTPIIYGGIIFESRPDDTNLKYTIRLAQEFTQQRTDLLYYPYTSDGPQAQNGDQYNFQTSLQAIIDLSFMEIKTDEKLLLSSDLRDKNPLEIFSSITEELKNIKVLTGLQQMAYPAYVKNDLALILNFMLPLFLILSFAFIVPPVLKRIVYEKETGVKELMKMMGLPSWLHWIAWYINSAMTSAISILIIVALVSVSFKEGTGPVLEFSNPVCTFFFLFFYASALVTQLFALSTLFNRPNLALGLGVLFHVLTYFIPSNLINQTDDGYLSIPMESKMLMGLLPNINLVWGVKVLIELEGRGVGVQWDTLFVRTNPSDPLCMGWVWGMFIIDMGVYAVLIWYLDNIRPGTEFNEFELRNYGVAQPWYFPFLPSTWISSTPSTVVPDDLEAKDMSMFEAEPNAEAGIRVRGLRKEFPKFRGEGVLAVDQVSFSAYHGEITTLLGHNGAGKTTTMSVLTGLYSPTAGRATINGFDISTNMSQVRESLGLCPQHNMLFEDLTVREHFVFFGMLKGLSKGKAEVESTKYIEMLNLVPKRNVIVTNLSGGMKRKVNLGIALIGDSKVVMLDEPTSGMDPEARRGMWDLLLSLKKTRTILLTTHFMEEADVLGDRIAIMARGKVQCCGTPFFLKRRFGSGYSLNVAKLKNRDAQAINKVVDTHVEGTSVISESEELLTIAIPSEQSSKFPDMFEELEKKSNSLGIEHLGISLTTMEDVFLKIGELSEHDDSKHALTAAAARTVQNGSNGHLQPRKLATGLKLYLNQLRGLLSKRVIYTYRRPILYIVMMLVPIGMALFNVLSLNAVESRRSNIPPLSLSLGDYTDPLTFIGTDNMSQDMAYIFGNNTAKFGKTVYSPNVTESIITGVDGAEGMAVYKDSYIIAGEFNELTELQILPGTQGLPWTGLFATGVYNSIPIHSKPLAQLELSNAVLGYLERNSQIKHSIEVTTHPLPESKQDEFENISSGQNTFAIFGYGIVIPIGLSILVSAFLIFPLNERATSAKQVQIMAGLSPGLFWFSNLLWDVLLYLLSALVMFGLILAVDTNETLSNHGAPGAFLLILVFLGFFGIPFSYAASFAFTTAAGGFSFLIIVNILAGSIASTAVYLLRLFGEVGSENLTLASDIVRWIFTWFPIFPFSRALMAIVAVQEENNLCDKKISKEILTAACSTAKESPALLQSPQLRNYLQCCMEYLVGEENVMCDVPLIVPISPSVTALNITIPCHTIKSFYTWDPLQGINTDLVMLIIDGVLLFAIIVLIETRLLPRLIEKIKGMSIVSGCWYKIPETSYHLDDDVLDEQERVCKLRGEDLMTVINLQKKFRKLHAVQGLSFGIRQGECFGLLGINGAGKTTTFRMLTGDEAPTEGLAMLMGTSSTDRSKFLRNIGYCPQFDSIIPELTGRELLTLMCRIRGVPSESTKAEVQRWTDFLGIQEYINRESGSYSGGNKRKLNVAMSLVGEPPIIFLDEPSTGVDPVARRNLWNIIQGIQANGQAVVLTSHSMEECEALCDRLGIMVNGQFQCFGTVNHLKNKFAQGFTLLIKLRLEEEDIADLVEEEIIKKVRLAFASASLKDRHRGYLQFQIEDPTIPLHQLFRKMEDIKSSEEFVEEYSIKETTLEQVFLSFAKKQLTTL</sequence>
<feature type="transmembrane region" description="Helical" evidence="7">
    <location>
        <begin position="1394"/>
        <end position="1411"/>
    </location>
</feature>
<reference evidence="9" key="2">
    <citation type="journal article" name="Mar. Pollut. Bull.">
        <title>The genome of the European estuarine calanoid copepod Eurytemora affinis: Potential use in molecular ecotoxicology.</title>
        <authorList>
            <person name="Choi B.S."/>
            <person name="Kim D.H."/>
            <person name="Kim M.S."/>
            <person name="Park J.C."/>
            <person name="Lee Y.H."/>
            <person name="Kim H.J."/>
            <person name="Jeong C.B."/>
            <person name="Hagiwara A."/>
            <person name="Souissi S."/>
            <person name="Lee J.S."/>
        </authorList>
    </citation>
    <scope>NUCLEOTIDE SEQUENCE</scope>
</reference>